<feature type="transmembrane region" description="Helical" evidence="8">
    <location>
        <begin position="20"/>
        <end position="38"/>
    </location>
</feature>
<dbReference type="SUPFAM" id="SSF103088">
    <property type="entry name" value="OmpA-like"/>
    <property type="match status" value="1"/>
</dbReference>
<dbReference type="OrthoDB" id="9782229at2"/>
<dbReference type="Proteomes" id="UP000192907">
    <property type="component" value="Unassembled WGS sequence"/>
</dbReference>
<keyword evidence="11" id="KW-1185">Reference proteome</keyword>
<dbReference type="InterPro" id="IPR025713">
    <property type="entry name" value="MotB-like_N_dom"/>
</dbReference>
<proteinExistence type="inferred from homology"/>
<evidence type="ECO:0000313" key="11">
    <source>
        <dbReference type="Proteomes" id="UP000192907"/>
    </source>
</evidence>
<evidence type="ECO:0000259" key="9">
    <source>
        <dbReference type="PROSITE" id="PS51123"/>
    </source>
</evidence>
<evidence type="ECO:0000256" key="2">
    <source>
        <dbReference type="ARBA" id="ARBA00008914"/>
    </source>
</evidence>
<keyword evidence="5 8" id="KW-1133">Transmembrane helix</keyword>
<organism evidence="10 11">
    <name type="scientific">Pseudobacteriovorax antillogorgiicola</name>
    <dbReference type="NCBI Taxonomy" id="1513793"/>
    <lineage>
        <taxon>Bacteria</taxon>
        <taxon>Pseudomonadati</taxon>
        <taxon>Bdellovibrionota</taxon>
        <taxon>Oligoflexia</taxon>
        <taxon>Oligoflexales</taxon>
        <taxon>Pseudobacteriovoracaceae</taxon>
        <taxon>Pseudobacteriovorax</taxon>
    </lineage>
</organism>
<accession>A0A1Y6CNG1</accession>
<evidence type="ECO:0000256" key="3">
    <source>
        <dbReference type="ARBA" id="ARBA00022475"/>
    </source>
</evidence>
<comment type="similarity">
    <text evidence="2">Belongs to the MotB family.</text>
</comment>
<dbReference type="InterPro" id="IPR050330">
    <property type="entry name" value="Bact_OuterMem_StrucFunc"/>
</dbReference>
<dbReference type="InterPro" id="IPR036737">
    <property type="entry name" value="OmpA-like_sf"/>
</dbReference>
<comment type="subcellular location">
    <subcellularLocation>
        <location evidence="1">Cell membrane</location>
        <topology evidence="1">Single-pass membrane protein</topology>
    </subcellularLocation>
</comment>
<dbReference type="PANTHER" id="PTHR30329">
    <property type="entry name" value="STATOR ELEMENT OF FLAGELLAR MOTOR COMPLEX"/>
    <property type="match status" value="1"/>
</dbReference>
<dbReference type="EMBL" id="FWZT01000031">
    <property type="protein sequence ID" value="SMF77339.1"/>
    <property type="molecule type" value="Genomic_DNA"/>
</dbReference>
<feature type="domain" description="OmpA-like" evidence="9">
    <location>
        <begin position="52"/>
        <end position="193"/>
    </location>
</feature>
<evidence type="ECO:0000256" key="1">
    <source>
        <dbReference type="ARBA" id="ARBA00004162"/>
    </source>
</evidence>
<dbReference type="GO" id="GO:0005886">
    <property type="term" value="C:plasma membrane"/>
    <property type="evidence" value="ECO:0007669"/>
    <property type="project" value="UniProtKB-SubCell"/>
</dbReference>
<dbReference type="Gene3D" id="3.30.1330.60">
    <property type="entry name" value="OmpA-like domain"/>
    <property type="match status" value="1"/>
</dbReference>
<reference evidence="11" key="1">
    <citation type="submission" date="2017-04" db="EMBL/GenBank/DDBJ databases">
        <authorList>
            <person name="Varghese N."/>
            <person name="Submissions S."/>
        </authorList>
    </citation>
    <scope>NUCLEOTIDE SEQUENCE [LARGE SCALE GENOMIC DNA]</scope>
    <source>
        <strain evidence="11">RKEM611</strain>
    </source>
</reference>
<keyword evidence="3" id="KW-1003">Cell membrane</keyword>
<protein>
    <submittedName>
        <fullName evidence="10">OmpA family protein</fullName>
    </submittedName>
</protein>
<dbReference type="PROSITE" id="PS51123">
    <property type="entry name" value="OMPA_2"/>
    <property type="match status" value="1"/>
</dbReference>
<dbReference type="RefSeq" id="WP_132325141.1">
    <property type="nucleotide sequence ID" value="NZ_FWZT01000031.1"/>
</dbReference>
<dbReference type="STRING" id="1513793.SAMN06296036_13132"/>
<dbReference type="Pfam" id="PF13677">
    <property type="entry name" value="MotB_plug"/>
    <property type="match status" value="1"/>
</dbReference>
<dbReference type="AlphaFoldDB" id="A0A1Y6CNG1"/>
<keyword evidence="6 7" id="KW-0472">Membrane</keyword>
<evidence type="ECO:0000256" key="6">
    <source>
        <dbReference type="ARBA" id="ARBA00023136"/>
    </source>
</evidence>
<evidence type="ECO:0000256" key="4">
    <source>
        <dbReference type="ARBA" id="ARBA00022692"/>
    </source>
</evidence>
<evidence type="ECO:0000256" key="7">
    <source>
        <dbReference type="PROSITE-ProRule" id="PRU00473"/>
    </source>
</evidence>
<sequence>MSRVNLRRRKGRNPSWQVIYMDLMTNIMVFFVIIWSLSPGADDGISDTIGDVTTRLINLPGDVLFSPGKASLSGEGKDVLGKLFRDQDGNGVLGFDDNGVVKRMIVIHGHTDNDGQKSKNIDLGYRRALSAYQEIQRYNPGLSEHAVICTHADNSPVEEVPLFKGKISKEQREILRGLKSKNRRITIEDRTVNRFDNEE</sequence>
<gene>
    <name evidence="10" type="ORF">SAMN06296036_13132</name>
</gene>
<evidence type="ECO:0000256" key="8">
    <source>
        <dbReference type="SAM" id="Phobius"/>
    </source>
</evidence>
<evidence type="ECO:0000256" key="5">
    <source>
        <dbReference type="ARBA" id="ARBA00022989"/>
    </source>
</evidence>
<name>A0A1Y6CNG1_9BACT</name>
<keyword evidence="4 8" id="KW-0812">Transmembrane</keyword>
<dbReference type="PANTHER" id="PTHR30329:SF21">
    <property type="entry name" value="LIPOPROTEIN YIAD-RELATED"/>
    <property type="match status" value="1"/>
</dbReference>
<dbReference type="InterPro" id="IPR006665">
    <property type="entry name" value="OmpA-like"/>
</dbReference>
<evidence type="ECO:0000313" key="10">
    <source>
        <dbReference type="EMBL" id="SMF77339.1"/>
    </source>
</evidence>